<dbReference type="Pfam" id="PF00106">
    <property type="entry name" value="adh_short"/>
    <property type="match status" value="1"/>
</dbReference>
<dbReference type="RefSeq" id="XP_056511003.1">
    <property type="nucleotide sequence ID" value="XM_056655390.1"/>
</dbReference>
<dbReference type="OrthoDB" id="191139at2759"/>
<proteinExistence type="inferred from homology"/>
<evidence type="ECO:0000256" key="1">
    <source>
        <dbReference type="ARBA" id="ARBA00006484"/>
    </source>
</evidence>
<dbReference type="InterPro" id="IPR036291">
    <property type="entry name" value="NAD(P)-bd_dom_sf"/>
</dbReference>
<dbReference type="PANTHER" id="PTHR24320">
    <property type="entry name" value="RETINOL DEHYDROGENASE"/>
    <property type="match status" value="1"/>
</dbReference>
<dbReference type="EMBL" id="JAPMSZ010000007">
    <property type="protein sequence ID" value="KAJ5095452.1"/>
    <property type="molecule type" value="Genomic_DNA"/>
</dbReference>
<name>A0A9W9F8L0_9EURO</name>
<dbReference type="GO" id="GO:0016491">
    <property type="term" value="F:oxidoreductase activity"/>
    <property type="evidence" value="ECO:0007669"/>
    <property type="project" value="UniProtKB-KW"/>
</dbReference>
<dbReference type="SUPFAM" id="SSF51735">
    <property type="entry name" value="NAD(P)-binding Rossmann-fold domains"/>
    <property type="match status" value="1"/>
</dbReference>
<evidence type="ECO:0008006" key="6">
    <source>
        <dbReference type="Google" id="ProtNLM"/>
    </source>
</evidence>
<accession>A0A9W9F8L0</accession>
<organism evidence="4 5">
    <name type="scientific">Penicillium alfredii</name>
    <dbReference type="NCBI Taxonomy" id="1506179"/>
    <lineage>
        <taxon>Eukaryota</taxon>
        <taxon>Fungi</taxon>
        <taxon>Dikarya</taxon>
        <taxon>Ascomycota</taxon>
        <taxon>Pezizomycotina</taxon>
        <taxon>Eurotiomycetes</taxon>
        <taxon>Eurotiomycetidae</taxon>
        <taxon>Eurotiales</taxon>
        <taxon>Aspergillaceae</taxon>
        <taxon>Penicillium</taxon>
    </lineage>
</organism>
<reference evidence="4" key="1">
    <citation type="submission" date="2022-11" db="EMBL/GenBank/DDBJ databases">
        <authorList>
            <person name="Petersen C."/>
        </authorList>
    </citation>
    <scope>NUCLEOTIDE SEQUENCE</scope>
    <source>
        <strain evidence="4">IBT 34128</strain>
    </source>
</reference>
<dbReference type="AlphaFoldDB" id="A0A9W9F8L0"/>
<evidence type="ECO:0000313" key="5">
    <source>
        <dbReference type="Proteomes" id="UP001141434"/>
    </source>
</evidence>
<evidence type="ECO:0000313" key="4">
    <source>
        <dbReference type="EMBL" id="KAJ5095452.1"/>
    </source>
</evidence>
<gene>
    <name evidence="4" type="ORF">NUU61_004808</name>
</gene>
<comment type="similarity">
    <text evidence="1">Belongs to the short-chain dehydrogenases/reductases (SDR) family.</text>
</comment>
<sequence length="345" mass="37370">MGTIWSQSFPPSPVFTEKECGDLSGKVFIVTGGASGVGRELVKILFSNNGTVYIAARSEAKAQDTLTWCRAEHPGSTGRVEFLSLDLDDLTGIKASAEEFMSKETRLDVLWNNAGVMVPPAGSKTKQASSVASLQTSTPGLTVKCKQGYELQLGTNCLGPFLFTQKLLPILTRTAETAPKGSVRVAWAGSLVTNLGAPSGGIDMENITWSKKAGSQVDKYAQSKVGNLFLASEFAKRDKARDVVHVAFNPGNLKSPLQRHMSRITDSLTSWMLHHPRFGAYTELFAGLSPEIKAEQTGSYIIPWGRISVPRKDLLEAMKSREEGGPGTAAAFWSWCQTETAKYDN</sequence>
<reference evidence="4" key="2">
    <citation type="journal article" date="2023" name="IMA Fungus">
        <title>Comparative genomic study of the Penicillium genus elucidates a diverse pangenome and 15 lateral gene transfer events.</title>
        <authorList>
            <person name="Petersen C."/>
            <person name="Sorensen T."/>
            <person name="Nielsen M.R."/>
            <person name="Sondergaard T.E."/>
            <person name="Sorensen J.L."/>
            <person name="Fitzpatrick D.A."/>
            <person name="Frisvad J.C."/>
            <person name="Nielsen K.L."/>
        </authorList>
    </citation>
    <scope>NUCLEOTIDE SEQUENCE</scope>
    <source>
        <strain evidence="4">IBT 34128</strain>
    </source>
</reference>
<comment type="caution">
    <text evidence="4">The sequence shown here is derived from an EMBL/GenBank/DDBJ whole genome shotgun (WGS) entry which is preliminary data.</text>
</comment>
<keyword evidence="5" id="KW-1185">Reference proteome</keyword>
<dbReference type="PANTHER" id="PTHR24320:SF236">
    <property type="entry name" value="SHORT-CHAIN DEHYDROGENASE-RELATED"/>
    <property type="match status" value="1"/>
</dbReference>
<evidence type="ECO:0000256" key="2">
    <source>
        <dbReference type="ARBA" id="ARBA00022857"/>
    </source>
</evidence>
<protein>
    <recommendedName>
        <fullName evidence="6">NAD(P)-binding protein</fullName>
    </recommendedName>
</protein>
<evidence type="ECO:0000256" key="3">
    <source>
        <dbReference type="ARBA" id="ARBA00023002"/>
    </source>
</evidence>
<keyword evidence="2" id="KW-0521">NADP</keyword>
<dbReference type="Gene3D" id="3.40.50.720">
    <property type="entry name" value="NAD(P)-binding Rossmann-like Domain"/>
    <property type="match status" value="1"/>
</dbReference>
<dbReference type="PRINTS" id="PR00081">
    <property type="entry name" value="GDHRDH"/>
</dbReference>
<keyword evidence="3" id="KW-0560">Oxidoreductase</keyword>
<dbReference type="GeneID" id="81394558"/>
<dbReference type="InterPro" id="IPR002347">
    <property type="entry name" value="SDR_fam"/>
</dbReference>
<dbReference type="Proteomes" id="UP001141434">
    <property type="component" value="Unassembled WGS sequence"/>
</dbReference>